<sequence length="55" mass="6093">VTSSPHYPQSNGLVGRAVKTVKSLLETSQDVYLALLTYGFRPLLWCQLSPAELLM</sequence>
<dbReference type="AlphaFoldDB" id="A0A1X7V3Y6"/>
<dbReference type="EnsemblMetazoa" id="Aqu2.1.34666_001">
    <property type="protein sequence ID" value="Aqu2.1.34666_001"/>
    <property type="gene ID" value="Aqu2.1.34666"/>
</dbReference>
<dbReference type="GO" id="GO:0003676">
    <property type="term" value="F:nucleic acid binding"/>
    <property type="evidence" value="ECO:0007669"/>
    <property type="project" value="InterPro"/>
</dbReference>
<organism evidence="1">
    <name type="scientific">Amphimedon queenslandica</name>
    <name type="common">Sponge</name>
    <dbReference type="NCBI Taxonomy" id="400682"/>
    <lineage>
        <taxon>Eukaryota</taxon>
        <taxon>Metazoa</taxon>
        <taxon>Porifera</taxon>
        <taxon>Demospongiae</taxon>
        <taxon>Heteroscleromorpha</taxon>
        <taxon>Haplosclerida</taxon>
        <taxon>Niphatidae</taxon>
        <taxon>Amphimedon</taxon>
    </lineage>
</organism>
<evidence type="ECO:0008006" key="2">
    <source>
        <dbReference type="Google" id="ProtNLM"/>
    </source>
</evidence>
<evidence type="ECO:0000313" key="1">
    <source>
        <dbReference type="EnsemblMetazoa" id="Aqu2.1.34666_001"/>
    </source>
</evidence>
<name>A0A1X7V3Y6_AMPQE</name>
<accession>A0A1X7V3Y6</accession>
<proteinExistence type="predicted"/>
<reference evidence="1" key="1">
    <citation type="submission" date="2017-05" db="UniProtKB">
        <authorList>
            <consortium name="EnsemblMetazoa"/>
        </authorList>
    </citation>
    <scope>IDENTIFICATION</scope>
</reference>
<dbReference type="Gene3D" id="3.30.420.10">
    <property type="entry name" value="Ribonuclease H-like superfamily/Ribonuclease H"/>
    <property type="match status" value="1"/>
</dbReference>
<dbReference type="InterPro" id="IPR012337">
    <property type="entry name" value="RNaseH-like_sf"/>
</dbReference>
<dbReference type="InterPro" id="IPR036397">
    <property type="entry name" value="RNaseH_sf"/>
</dbReference>
<dbReference type="SUPFAM" id="SSF53098">
    <property type="entry name" value="Ribonuclease H-like"/>
    <property type="match status" value="1"/>
</dbReference>
<protein>
    <recommendedName>
        <fullName evidence="2">Integrase catalytic domain-containing protein</fullName>
    </recommendedName>
</protein>
<dbReference type="InParanoid" id="A0A1X7V3Y6"/>